<organism evidence="1 2">
    <name type="scientific">Sphaerodactylus townsendi</name>
    <dbReference type="NCBI Taxonomy" id="933632"/>
    <lineage>
        <taxon>Eukaryota</taxon>
        <taxon>Metazoa</taxon>
        <taxon>Chordata</taxon>
        <taxon>Craniata</taxon>
        <taxon>Vertebrata</taxon>
        <taxon>Euteleostomi</taxon>
        <taxon>Lepidosauria</taxon>
        <taxon>Squamata</taxon>
        <taxon>Bifurcata</taxon>
        <taxon>Gekkota</taxon>
        <taxon>Sphaerodactylidae</taxon>
        <taxon>Sphaerodactylus</taxon>
    </lineage>
</organism>
<proteinExistence type="predicted"/>
<sequence length="120" mass="13707">MHLRSNTRTTPRILFSLYYTLVLDTRDCRISLESTETAEEGKKQKAASLFHISRDRGVSREREREEKMGEDRCNAVIKGAALFRKHPHYIQSKCNSPSGDGTGPLTVLEARSNNWLRAQD</sequence>
<name>A0ACB8G6L7_9SAUR</name>
<reference evidence="1" key="1">
    <citation type="submission" date="2021-08" db="EMBL/GenBank/DDBJ databases">
        <title>The first chromosome-level gecko genome reveals the dynamic sex chromosomes of Neotropical dwarf geckos (Sphaerodactylidae: Sphaerodactylus).</title>
        <authorList>
            <person name="Pinto B.J."/>
            <person name="Keating S.E."/>
            <person name="Gamble T."/>
        </authorList>
    </citation>
    <scope>NUCLEOTIDE SEQUENCE</scope>
    <source>
        <strain evidence="1">TG3544</strain>
    </source>
</reference>
<evidence type="ECO:0000313" key="2">
    <source>
        <dbReference type="Proteomes" id="UP000827872"/>
    </source>
</evidence>
<keyword evidence="2" id="KW-1185">Reference proteome</keyword>
<accession>A0ACB8G6L7</accession>
<dbReference type="EMBL" id="CM037615">
    <property type="protein sequence ID" value="KAH8015025.1"/>
    <property type="molecule type" value="Genomic_DNA"/>
</dbReference>
<evidence type="ECO:0000313" key="1">
    <source>
        <dbReference type="EMBL" id="KAH8015025.1"/>
    </source>
</evidence>
<comment type="caution">
    <text evidence="1">The sequence shown here is derived from an EMBL/GenBank/DDBJ whole genome shotgun (WGS) entry which is preliminary data.</text>
</comment>
<dbReference type="Proteomes" id="UP000827872">
    <property type="component" value="Linkage Group LG02"/>
</dbReference>
<gene>
    <name evidence="1" type="ORF">K3G42_032901</name>
</gene>
<protein>
    <submittedName>
        <fullName evidence="1">Uncharacterized protein</fullName>
    </submittedName>
</protein>